<name>A0A1T3P0C7_9ACTN</name>
<dbReference type="EMBL" id="MWQN01000001">
    <property type="protein sequence ID" value="OPC82569.1"/>
    <property type="molecule type" value="Genomic_DNA"/>
</dbReference>
<reference evidence="2 3" key="1">
    <citation type="submission" date="2017-03" db="EMBL/GenBank/DDBJ databases">
        <title>Draft genome sequence of Streptomyces scabrisporus NF3, endophyte isolated from Amphipterygium adstringens.</title>
        <authorList>
            <person name="Vazquez M."/>
            <person name="Ceapa C.D."/>
            <person name="Rodriguez Luna D."/>
            <person name="Sanchez Esquivel S."/>
        </authorList>
    </citation>
    <scope>NUCLEOTIDE SEQUENCE [LARGE SCALE GENOMIC DNA]</scope>
    <source>
        <strain evidence="2 3">NF3</strain>
    </source>
</reference>
<dbReference type="Proteomes" id="UP000190037">
    <property type="component" value="Unassembled WGS sequence"/>
</dbReference>
<evidence type="ECO:0000259" key="1">
    <source>
        <dbReference type="Pfam" id="PF02589"/>
    </source>
</evidence>
<evidence type="ECO:0000313" key="3">
    <source>
        <dbReference type="Proteomes" id="UP000190037"/>
    </source>
</evidence>
<dbReference type="Gene3D" id="3.40.50.10420">
    <property type="entry name" value="NagB/RpiA/CoA transferase-like"/>
    <property type="match status" value="1"/>
</dbReference>
<dbReference type="OrthoDB" id="9794187at2"/>
<dbReference type="PANTHER" id="PTHR43682:SF1">
    <property type="entry name" value="LACTATE UTILIZATION PROTEIN C"/>
    <property type="match status" value="1"/>
</dbReference>
<dbReference type="InterPro" id="IPR037171">
    <property type="entry name" value="NagB/RpiA_transferase-like"/>
</dbReference>
<dbReference type="Pfam" id="PF02589">
    <property type="entry name" value="LUD_dom"/>
    <property type="match status" value="1"/>
</dbReference>
<proteinExistence type="predicted"/>
<dbReference type="AlphaFoldDB" id="A0A1T3P0C7"/>
<keyword evidence="3" id="KW-1185">Reference proteome</keyword>
<comment type="caution">
    <text evidence="2">The sequence shown here is derived from an EMBL/GenBank/DDBJ whole genome shotgun (WGS) entry which is preliminary data.</text>
</comment>
<accession>A0A1T3P0C7</accession>
<organism evidence="2 3">
    <name type="scientific">Embleya scabrispora</name>
    <dbReference type="NCBI Taxonomy" id="159449"/>
    <lineage>
        <taxon>Bacteria</taxon>
        <taxon>Bacillati</taxon>
        <taxon>Actinomycetota</taxon>
        <taxon>Actinomycetes</taxon>
        <taxon>Kitasatosporales</taxon>
        <taxon>Streptomycetaceae</taxon>
        <taxon>Embleya</taxon>
    </lineage>
</organism>
<gene>
    <name evidence="2" type="ORF">B4N89_17940</name>
</gene>
<protein>
    <submittedName>
        <fullName evidence="2">Lactate utilization protein C</fullName>
    </submittedName>
</protein>
<dbReference type="SUPFAM" id="SSF100950">
    <property type="entry name" value="NagB/RpiA/CoA transferase-like"/>
    <property type="match status" value="1"/>
</dbReference>
<feature type="domain" description="LUD" evidence="1">
    <location>
        <begin position="89"/>
        <end position="214"/>
    </location>
</feature>
<dbReference type="InterPro" id="IPR003741">
    <property type="entry name" value="LUD_dom"/>
</dbReference>
<dbReference type="InterPro" id="IPR024185">
    <property type="entry name" value="FTHF_cligase-like_sf"/>
</dbReference>
<dbReference type="PANTHER" id="PTHR43682">
    <property type="entry name" value="LACTATE UTILIZATION PROTEIN C"/>
    <property type="match status" value="1"/>
</dbReference>
<sequence length="215" mass="23572">MTVERHEADREARTVVLDRLRAALDDRPKPPPVRRTYRRERPAGLDPVARFAARLADYDATVLRVHDTRDLLLGASDLLRRAGVTRLVVPRGNKMAWLNRLGAELVVDAPELSRDEIGAIDAVATGCALAVAETGTIVLDTGPDQGRRVLTLLPDYHLCVVRADQVVGTVPEAVARLDPRRPQTWISGPSATSDIELERVMGVHGPRTLHVLLIG</sequence>
<evidence type="ECO:0000313" key="2">
    <source>
        <dbReference type="EMBL" id="OPC82569.1"/>
    </source>
</evidence>
<dbReference type="STRING" id="159449.B4N89_17940"/>